<comment type="caution">
    <text evidence="2">The sequence shown here is derived from an EMBL/GenBank/DDBJ whole genome shotgun (WGS) entry which is preliminary data.</text>
</comment>
<dbReference type="GO" id="GO:0009253">
    <property type="term" value="P:peptidoglycan catabolic process"/>
    <property type="evidence" value="ECO:0007669"/>
    <property type="project" value="InterPro"/>
</dbReference>
<reference evidence="2" key="1">
    <citation type="submission" date="2021-04" db="EMBL/GenBank/DDBJ databases">
        <title>Sinoanaerobacter chloroacetimidivorans sp. nov., an obligate anaerobic bacterium isolated from anaerobic sludge.</title>
        <authorList>
            <person name="Bao Y."/>
        </authorList>
    </citation>
    <scope>NUCLEOTIDE SEQUENCE</scope>
    <source>
        <strain evidence="2">BAD-6</strain>
    </source>
</reference>
<sequence>MPNIYLSPSVQDQNSYVTGGNEEYYMNLIADAMVPYLRANNIMFARNNPAVSLSQVIEQSNADEYDLHFALHSNSSPDNLAGILQGPDVYYYAYSTAGKQAAKLIGDNLKKIYPDPTLVTVIPTTTLAELRRTKAPSVLVEIAYHDNYDDAQWIENNINIIAGNLVHSLTEYFEIPFAGIEAGN</sequence>
<dbReference type="Pfam" id="PF01520">
    <property type="entry name" value="Amidase_3"/>
    <property type="match status" value="1"/>
</dbReference>
<organism evidence="2 3">
    <name type="scientific">Sinanaerobacter chloroacetimidivorans</name>
    <dbReference type="NCBI Taxonomy" id="2818044"/>
    <lineage>
        <taxon>Bacteria</taxon>
        <taxon>Bacillati</taxon>
        <taxon>Bacillota</taxon>
        <taxon>Clostridia</taxon>
        <taxon>Peptostreptococcales</taxon>
        <taxon>Anaerovoracaceae</taxon>
        <taxon>Sinanaerobacter</taxon>
    </lineage>
</organism>
<dbReference type="Proteomes" id="UP000675664">
    <property type="component" value="Unassembled WGS sequence"/>
</dbReference>
<evidence type="ECO:0000313" key="2">
    <source>
        <dbReference type="EMBL" id="MBR0598775.1"/>
    </source>
</evidence>
<dbReference type="EMBL" id="JAGSND010000008">
    <property type="protein sequence ID" value="MBR0598775.1"/>
    <property type="molecule type" value="Genomic_DNA"/>
</dbReference>
<dbReference type="InterPro" id="IPR002508">
    <property type="entry name" value="MurNAc-LAA_cat"/>
</dbReference>
<reference evidence="2" key="2">
    <citation type="submission" date="2021-04" db="EMBL/GenBank/DDBJ databases">
        <authorList>
            <person name="Liu J."/>
        </authorList>
    </citation>
    <scope>NUCLEOTIDE SEQUENCE</scope>
    <source>
        <strain evidence="2">BAD-6</strain>
    </source>
</reference>
<accession>A0A8J7W4F9</accession>
<dbReference type="RefSeq" id="WP_227018902.1">
    <property type="nucleotide sequence ID" value="NZ_JAGSND010000008.1"/>
</dbReference>
<dbReference type="GO" id="GO:0008745">
    <property type="term" value="F:N-acetylmuramoyl-L-alanine amidase activity"/>
    <property type="evidence" value="ECO:0007669"/>
    <property type="project" value="UniProtKB-EC"/>
</dbReference>
<dbReference type="SMART" id="SM00646">
    <property type="entry name" value="Ami_3"/>
    <property type="match status" value="1"/>
</dbReference>
<proteinExistence type="predicted"/>
<dbReference type="AlphaFoldDB" id="A0A8J7W4F9"/>
<feature type="domain" description="MurNAc-LAA" evidence="1">
    <location>
        <begin position="54"/>
        <end position="170"/>
    </location>
</feature>
<dbReference type="SUPFAM" id="SSF53187">
    <property type="entry name" value="Zn-dependent exopeptidases"/>
    <property type="match status" value="1"/>
</dbReference>
<keyword evidence="3" id="KW-1185">Reference proteome</keyword>
<evidence type="ECO:0000259" key="1">
    <source>
        <dbReference type="SMART" id="SM00646"/>
    </source>
</evidence>
<keyword evidence="2" id="KW-0378">Hydrolase</keyword>
<dbReference type="Gene3D" id="3.40.630.40">
    <property type="entry name" value="Zn-dependent exopeptidases"/>
    <property type="match status" value="1"/>
</dbReference>
<dbReference type="EC" id="3.5.1.28" evidence="2"/>
<protein>
    <submittedName>
        <fullName evidence="2">N-acetylmuramoyl-L-alanine amidase</fullName>
        <ecNumber evidence="2">3.5.1.28</ecNumber>
    </submittedName>
</protein>
<name>A0A8J7W4F9_9FIRM</name>
<evidence type="ECO:0000313" key="3">
    <source>
        <dbReference type="Proteomes" id="UP000675664"/>
    </source>
</evidence>
<gene>
    <name evidence="2" type="ORF">KCX82_12865</name>
</gene>
<dbReference type="CDD" id="cd02696">
    <property type="entry name" value="MurNAc-LAA"/>
    <property type="match status" value="1"/>
</dbReference>